<evidence type="ECO:0000313" key="7">
    <source>
        <dbReference type="Proteomes" id="UP000663834"/>
    </source>
</evidence>
<dbReference type="Proteomes" id="UP000663834">
    <property type="component" value="Unassembled WGS sequence"/>
</dbReference>
<dbReference type="EMBL" id="CAJNOW010010741">
    <property type="protein sequence ID" value="CAF1587352.1"/>
    <property type="molecule type" value="Genomic_DNA"/>
</dbReference>
<protein>
    <recommendedName>
        <fullName evidence="2">Methyltransferase FkbM domain-containing protein</fullName>
    </recommendedName>
</protein>
<dbReference type="OrthoDB" id="411251at2759"/>
<dbReference type="Proteomes" id="UP000663855">
    <property type="component" value="Unassembled WGS sequence"/>
</dbReference>
<dbReference type="PANTHER" id="PTHR34203">
    <property type="entry name" value="METHYLTRANSFERASE, FKBM FAMILY PROTEIN"/>
    <property type="match status" value="1"/>
</dbReference>
<dbReference type="Proteomes" id="UP000681967">
    <property type="component" value="Unassembled WGS sequence"/>
</dbReference>
<organism evidence="4 7">
    <name type="scientific">Rotaria magnacalcarata</name>
    <dbReference type="NCBI Taxonomy" id="392030"/>
    <lineage>
        <taxon>Eukaryota</taxon>
        <taxon>Metazoa</taxon>
        <taxon>Spiralia</taxon>
        <taxon>Gnathifera</taxon>
        <taxon>Rotifera</taxon>
        <taxon>Eurotatoria</taxon>
        <taxon>Bdelloidea</taxon>
        <taxon>Philodinida</taxon>
        <taxon>Philodinidae</taxon>
        <taxon>Rotaria</taxon>
    </lineage>
</organism>
<evidence type="ECO:0000256" key="1">
    <source>
        <dbReference type="SAM" id="Phobius"/>
    </source>
</evidence>
<proteinExistence type="predicted"/>
<dbReference type="InterPro" id="IPR006342">
    <property type="entry name" value="FkbM_mtfrase"/>
</dbReference>
<dbReference type="Pfam" id="PF05050">
    <property type="entry name" value="Methyltransf_21"/>
    <property type="match status" value="1"/>
</dbReference>
<dbReference type="CDD" id="cd02440">
    <property type="entry name" value="AdoMet_MTases"/>
    <property type="match status" value="1"/>
</dbReference>
<dbReference type="EMBL" id="CAJNRE010009070">
    <property type="protein sequence ID" value="CAF2079053.1"/>
    <property type="molecule type" value="Genomic_DNA"/>
</dbReference>
<comment type="caution">
    <text evidence="4">The sequence shown here is derived from an EMBL/GenBank/DDBJ whole genome shotgun (WGS) entry which is preliminary data.</text>
</comment>
<keyword evidence="1" id="KW-0472">Membrane</keyword>
<dbReference type="Proteomes" id="UP000663824">
    <property type="component" value="Unassembled WGS sequence"/>
</dbReference>
<dbReference type="Gene3D" id="3.40.50.150">
    <property type="entry name" value="Vaccinia Virus protein VP39"/>
    <property type="match status" value="1"/>
</dbReference>
<dbReference type="InterPro" id="IPR029063">
    <property type="entry name" value="SAM-dependent_MTases_sf"/>
</dbReference>
<name>A0A815ZP90_9BILA</name>
<feature type="transmembrane region" description="Helical" evidence="1">
    <location>
        <begin position="12"/>
        <end position="33"/>
    </location>
</feature>
<reference evidence="4" key="1">
    <citation type="submission" date="2021-02" db="EMBL/GenBank/DDBJ databases">
        <authorList>
            <person name="Nowell W R."/>
        </authorList>
    </citation>
    <scope>NUCLEOTIDE SEQUENCE</scope>
</reference>
<keyword evidence="1" id="KW-1133">Transmembrane helix</keyword>
<keyword evidence="1" id="KW-0812">Transmembrane</keyword>
<dbReference type="EMBL" id="CAJOBH010007932">
    <property type="protein sequence ID" value="CAF4098161.1"/>
    <property type="molecule type" value="Genomic_DNA"/>
</dbReference>
<dbReference type="PANTHER" id="PTHR34203:SF15">
    <property type="entry name" value="SLL1173 PROTEIN"/>
    <property type="match status" value="1"/>
</dbReference>
<feature type="domain" description="Methyltransferase FkbM" evidence="2">
    <location>
        <begin position="119"/>
        <end position="282"/>
    </location>
</feature>
<evidence type="ECO:0000313" key="5">
    <source>
        <dbReference type="EMBL" id="CAF2079053.1"/>
    </source>
</evidence>
<sequence length="321" mass="37667">MKTNYKSHILKLIFLIIAFSTITYFNRIDYFSLNWNHSINLSNTTVEDRIDLNVITNDSFQCVKTKLLLNKYHTTVCVHDVGKDTDVSGFIVRTGIWEETLVTRIIRILSTHRQLAFIDVGANIGIYTMYATALGCKNVIAIECFRPNIERIRRAVQLENVEHQVIIMARALYNKSNTYLSLRTNIRNNIGSQQLNIETLKNENDSLVVQSMRFDDLLPLVKERDIREAIIKIDIETSEQYLCETGEQIFNQINIPFVMMEWANIKEIPARANLIEEFFTNRSYIPFNSETCEPQTEKNYRHWYTQDIFWIKKTYTHLCKL</sequence>
<evidence type="ECO:0000313" key="3">
    <source>
        <dbReference type="EMBL" id="CAF1295219.1"/>
    </source>
</evidence>
<accession>A0A815ZP90</accession>
<evidence type="ECO:0000313" key="4">
    <source>
        <dbReference type="EMBL" id="CAF1587352.1"/>
    </source>
</evidence>
<dbReference type="InterPro" id="IPR052514">
    <property type="entry name" value="SAM-dependent_MTase"/>
</dbReference>
<dbReference type="NCBIfam" id="TIGR01444">
    <property type="entry name" value="fkbM_fam"/>
    <property type="match status" value="1"/>
</dbReference>
<evidence type="ECO:0000313" key="6">
    <source>
        <dbReference type="EMBL" id="CAF4098161.1"/>
    </source>
</evidence>
<gene>
    <name evidence="6" type="ORF">BYL167_LOCUS18973</name>
    <name evidence="3" type="ORF">CJN711_LOCUS16637</name>
    <name evidence="4" type="ORF">KQP761_LOCUS20816</name>
    <name evidence="5" type="ORF">MBJ925_LOCUS18143</name>
</gene>
<dbReference type="EMBL" id="CAJNOV010007734">
    <property type="protein sequence ID" value="CAF1295219.1"/>
    <property type="molecule type" value="Genomic_DNA"/>
</dbReference>
<dbReference type="AlphaFoldDB" id="A0A815ZP90"/>
<evidence type="ECO:0000259" key="2">
    <source>
        <dbReference type="Pfam" id="PF05050"/>
    </source>
</evidence>
<dbReference type="SUPFAM" id="SSF53335">
    <property type="entry name" value="S-adenosyl-L-methionine-dependent methyltransferases"/>
    <property type="match status" value="1"/>
</dbReference>